<accession>A0A7W6IFY6</accession>
<proteinExistence type="predicted"/>
<evidence type="ECO:0000313" key="4">
    <source>
        <dbReference type="Proteomes" id="UP000519439"/>
    </source>
</evidence>
<evidence type="ECO:0000256" key="2">
    <source>
        <dbReference type="SAM" id="SignalP"/>
    </source>
</evidence>
<feature type="signal peptide" evidence="2">
    <location>
        <begin position="1"/>
        <end position="17"/>
    </location>
</feature>
<dbReference type="PROSITE" id="PS51257">
    <property type="entry name" value="PROKAR_LIPOPROTEIN"/>
    <property type="match status" value="1"/>
</dbReference>
<name>A0A7W6IFY6_9HYPH</name>
<feature type="chain" id="PRO_5030921152" description="Protease inhibitor Inh" evidence="2">
    <location>
        <begin position="18"/>
        <end position="231"/>
    </location>
</feature>
<keyword evidence="4" id="KW-1185">Reference proteome</keyword>
<feature type="compositionally biased region" description="Low complexity" evidence="1">
    <location>
        <begin position="105"/>
        <end position="115"/>
    </location>
</feature>
<protein>
    <recommendedName>
        <fullName evidence="5">Protease inhibitor Inh</fullName>
    </recommendedName>
</protein>
<comment type="caution">
    <text evidence="3">The sequence shown here is derived from an EMBL/GenBank/DDBJ whole genome shotgun (WGS) entry which is preliminary data.</text>
</comment>
<dbReference type="EMBL" id="JACIDC010000007">
    <property type="protein sequence ID" value="MBB4040763.1"/>
    <property type="molecule type" value="Genomic_DNA"/>
</dbReference>
<feature type="region of interest" description="Disordered" evidence="1">
    <location>
        <begin position="88"/>
        <end position="142"/>
    </location>
</feature>
<reference evidence="3 4" key="1">
    <citation type="submission" date="2020-08" db="EMBL/GenBank/DDBJ databases">
        <title>Genomic Encyclopedia of Type Strains, Phase IV (KMG-IV): sequencing the most valuable type-strain genomes for metagenomic binning, comparative biology and taxonomic classification.</title>
        <authorList>
            <person name="Goeker M."/>
        </authorList>
    </citation>
    <scope>NUCLEOTIDE SEQUENCE [LARGE SCALE GENOMIC DNA]</scope>
    <source>
        <strain evidence="3 4">DSM 15743</strain>
    </source>
</reference>
<dbReference type="RefSeq" id="WP_051435268.1">
    <property type="nucleotide sequence ID" value="NZ_JACIDC010000007.1"/>
</dbReference>
<sequence>MKRIVLTTAILSTAALSACNSTDTIYSQGPWGPRHVKRSYPDYPAPWGPRPVEPAPYGGAGPVDPAYVAEDRALDQARARAYAVRLEPDMGPSPFPHAAEPMPAPEQGGAPVAAPAQPPLPAPESGAPAHASPPGVFTSPRRASSYSGTWKAAVGSASCRVQLSSVPSLDLYKASTQGCSHEGMRSVNGWSFRDDQVLLFSRGKVVARLTGAEAALNGKLSGSDIDVTMTR</sequence>
<organism evidence="3 4">
    <name type="scientific">Microvirga flocculans</name>
    <dbReference type="NCBI Taxonomy" id="217168"/>
    <lineage>
        <taxon>Bacteria</taxon>
        <taxon>Pseudomonadati</taxon>
        <taxon>Pseudomonadota</taxon>
        <taxon>Alphaproteobacteria</taxon>
        <taxon>Hyphomicrobiales</taxon>
        <taxon>Methylobacteriaceae</taxon>
        <taxon>Microvirga</taxon>
    </lineage>
</organism>
<gene>
    <name evidence="3" type="ORF">GGR34_002420</name>
</gene>
<evidence type="ECO:0000313" key="3">
    <source>
        <dbReference type="EMBL" id="MBB4040763.1"/>
    </source>
</evidence>
<evidence type="ECO:0000256" key="1">
    <source>
        <dbReference type="SAM" id="MobiDB-lite"/>
    </source>
</evidence>
<dbReference type="Proteomes" id="UP000519439">
    <property type="component" value="Unassembled WGS sequence"/>
</dbReference>
<keyword evidence="2" id="KW-0732">Signal</keyword>
<evidence type="ECO:0008006" key="5">
    <source>
        <dbReference type="Google" id="ProtNLM"/>
    </source>
</evidence>
<dbReference type="AlphaFoldDB" id="A0A7W6IFY6"/>